<dbReference type="PROSITE" id="PS51257">
    <property type="entry name" value="PROKAR_LIPOPROTEIN"/>
    <property type="match status" value="1"/>
</dbReference>
<evidence type="ECO:0000313" key="9">
    <source>
        <dbReference type="Proteomes" id="UP001501757"/>
    </source>
</evidence>
<comment type="subcellular location">
    <subcellularLocation>
        <location evidence="1">Cell membrane</location>
        <topology evidence="1">Multi-pass membrane protein</topology>
    </subcellularLocation>
</comment>
<feature type="transmembrane region" description="Helical" evidence="6">
    <location>
        <begin position="191"/>
        <end position="209"/>
    </location>
</feature>
<organism evidence="8 9">
    <name type="scientific">Bowmanella denitrificans</name>
    <dbReference type="NCBI Taxonomy" id="366582"/>
    <lineage>
        <taxon>Bacteria</taxon>
        <taxon>Pseudomonadati</taxon>
        <taxon>Pseudomonadota</taxon>
        <taxon>Gammaproteobacteria</taxon>
        <taxon>Alteromonadales</taxon>
        <taxon>Alteromonadaceae</taxon>
        <taxon>Bowmanella</taxon>
    </lineage>
</organism>
<dbReference type="Proteomes" id="UP001501757">
    <property type="component" value="Unassembled WGS sequence"/>
</dbReference>
<evidence type="ECO:0000256" key="2">
    <source>
        <dbReference type="ARBA" id="ARBA00022475"/>
    </source>
</evidence>
<keyword evidence="4 6" id="KW-1133">Transmembrane helix</keyword>
<dbReference type="PANTHER" id="PTHR42709">
    <property type="entry name" value="ALKALINE PHOSPHATASE LIKE PROTEIN"/>
    <property type="match status" value="1"/>
</dbReference>
<dbReference type="InterPro" id="IPR051311">
    <property type="entry name" value="DedA_domain"/>
</dbReference>
<dbReference type="EMBL" id="BAAAEI010000006">
    <property type="protein sequence ID" value="GAA0349459.1"/>
    <property type="molecule type" value="Genomic_DNA"/>
</dbReference>
<dbReference type="Pfam" id="PF09335">
    <property type="entry name" value="VTT_dom"/>
    <property type="match status" value="1"/>
</dbReference>
<keyword evidence="5 6" id="KW-0472">Membrane</keyword>
<evidence type="ECO:0000256" key="5">
    <source>
        <dbReference type="ARBA" id="ARBA00023136"/>
    </source>
</evidence>
<evidence type="ECO:0000313" key="8">
    <source>
        <dbReference type="EMBL" id="GAA0349459.1"/>
    </source>
</evidence>
<evidence type="ECO:0000259" key="7">
    <source>
        <dbReference type="Pfam" id="PF09335"/>
    </source>
</evidence>
<keyword evidence="9" id="KW-1185">Reference proteome</keyword>
<keyword evidence="3 6" id="KW-0812">Transmembrane</keyword>
<feature type="transmembrane region" description="Helical" evidence="6">
    <location>
        <begin position="45"/>
        <end position="64"/>
    </location>
</feature>
<dbReference type="PANTHER" id="PTHR42709:SF6">
    <property type="entry name" value="UNDECAPRENYL PHOSPHATE TRANSPORTER A"/>
    <property type="match status" value="1"/>
</dbReference>
<dbReference type="RefSeq" id="WP_343843000.1">
    <property type="nucleotide sequence ID" value="NZ_BAAAEI010000006.1"/>
</dbReference>
<evidence type="ECO:0000256" key="4">
    <source>
        <dbReference type="ARBA" id="ARBA00022989"/>
    </source>
</evidence>
<feature type="transmembrane region" description="Helical" evidence="6">
    <location>
        <begin position="76"/>
        <end position="100"/>
    </location>
</feature>
<dbReference type="InterPro" id="IPR032816">
    <property type="entry name" value="VTT_dom"/>
</dbReference>
<evidence type="ECO:0000256" key="3">
    <source>
        <dbReference type="ARBA" id="ARBA00022692"/>
    </source>
</evidence>
<keyword evidence="2" id="KW-1003">Cell membrane</keyword>
<sequence length="221" mass="23647">MKALFPLVLCLVLVFACTFVLIKSTGLLTIEQIRVWLDAAQYANPLYVGAMVVTLLFADLFIAIPTLTITLLSGYFLGPLFGALSAILGLSLAGIGGYAISYRFGDKLLNLLLKDAAKRKEATDTFVRHGAIVILLARAMPILPEVSACLAGISKMHFGKFMLLWLCSAVPYAVIGAYAGALSSMDNPKPAILAAVGITTVLWLGWLGANHYLIGRDKVEG</sequence>
<feature type="transmembrane region" description="Helical" evidence="6">
    <location>
        <begin position="163"/>
        <end position="185"/>
    </location>
</feature>
<gene>
    <name evidence="8" type="ORF">GCM10009092_12320</name>
</gene>
<protein>
    <recommendedName>
        <fullName evidence="7">VTT domain-containing protein</fullName>
    </recommendedName>
</protein>
<accession>A0ABP3GQ88</accession>
<evidence type="ECO:0000256" key="1">
    <source>
        <dbReference type="ARBA" id="ARBA00004651"/>
    </source>
</evidence>
<reference evidence="9" key="1">
    <citation type="journal article" date="2019" name="Int. J. Syst. Evol. Microbiol.">
        <title>The Global Catalogue of Microorganisms (GCM) 10K type strain sequencing project: providing services to taxonomists for standard genome sequencing and annotation.</title>
        <authorList>
            <consortium name="The Broad Institute Genomics Platform"/>
            <consortium name="The Broad Institute Genome Sequencing Center for Infectious Disease"/>
            <person name="Wu L."/>
            <person name="Ma J."/>
        </authorList>
    </citation>
    <scope>NUCLEOTIDE SEQUENCE [LARGE SCALE GENOMIC DNA]</scope>
    <source>
        <strain evidence="9">JCM 13378</strain>
    </source>
</reference>
<comment type="caution">
    <text evidence="8">The sequence shown here is derived from an EMBL/GenBank/DDBJ whole genome shotgun (WGS) entry which is preliminary data.</text>
</comment>
<evidence type="ECO:0000256" key="6">
    <source>
        <dbReference type="SAM" id="Phobius"/>
    </source>
</evidence>
<feature type="domain" description="VTT" evidence="7">
    <location>
        <begin position="64"/>
        <end position="181"/>
    </location>
</feature>
<proteinExistence type="predicted"/>
<name>A0ABP3GQ88_9ALTE</name>